<dbReference type="AlphaFoldDB" id="A0A3M7MEF5"/>
<dbReference type="Gene3D" id="1.20.5.170">
    <property type="match status" value="1"/>
</dbReference>
<name>A0A3M7MEF5_9PLEO</name>
<dbReference type="CDD" id="cd14688">
    <property type="entry name" value="bZIP_YAP"/>
    <property type="match status" value="1"/>
</dbReference>
<protein>
    <submittedName>
        <fullName evidence="2">Purine-cytosine permease FCY22</fullName>
    </submittedName>
</protein>
<feature type="region of interest" description="Disordered" evidence="1">
    <location>
        <begin position="1"/>
        <end position="29"/>
    </location>
</feature>
<accession>A0A3M7MEF5</accession>
<dbReference type="OrthoDB" id="3870951at2759"/>
<dbReference type="SUPFAM" id="SSF57959">
    <property type="entry name" value="Leucine zipper domain"/>
    <property type="match status" value="1"/>
</dbReference>
<keyword evidence="3" id="KW-1185">Reference proteome</keyword>
<feature type="compositionally biased region" description="Basic and acidic residues" evidence="1">
    <location>
        <begin position="143"/>
        <end position="156"/>
    </location>
</feature>
<dbReference type="PANTHER" id="PTHR38116:SF9">
    <property type="entry name" value="BZIP DOMAIN-CONTAINING PROTEIN"/>
    <property type="match status" value="1"/>
</dbReference>
<dbReference type="PANTHER" id="PTHR38116">
    <property type="entry name" value="CHROMOSOME 7, WHOLE GENOME SHOTGUN SEQUENCE"/>
    <property type="match status" value="1"/>
</dbReference>
<proteinExistence type="predicted"/>
<feature type="region of interest" description="Disordered" evidence="1">
    <location>
        <begin position="242"/>
        <end position="272"/>
    </location>
</feature>
<dbReference type="InterPro" id="IPR021833">
    <property type="entry name" value="DUF3425"/>
</dbReference>
<organism evidence="2 3">
    <name type="scientific">Pyrenophora seminiperda CCB06</name>
    <dbReference type="NCBI Taxonomy" id="1302712"/>
    <lineage>
        <taxon>Eukaryota</taxon>
        <taxon>Fungi</taxon>
        <taxon>Dikarya</taxon>
        <taxon>Ascomycota</taxon>
        <taxon>Pezizomycotina</taxon>
        <taxon>Dothideomycetes</taxon>
        <taxon>Pleosporomycetidae</taxon>
        <taxon>Pleosporales</taxon>
        <taxon>Pleosporineae</taxon>
        <taxon>Pleosporaceae</taxon>
        <taxon>Pyrenophora</taxon>
    </lineage>
</organism>
<dbReference type="EMBL" id="KE747834">
    <property type="protein sequence ID" value="RMZ72857.1"/>
    <property type="molecule type" value="Genomic_DNA"/>
</dbReference>
<dbReference type="Proteomes" id="UP000265663">
    <property type="component" value="Unassembled WGS sequence"/>
</dbReference>
<dbReference type="InterPro" id="IPR046347">
    <property type="entry name" value="bZIP_sf"/>
</dbReference>
<dbReference type="GO" id="GO:0003700">
    <property type="term" value="F:DNA-binding transcription factor activity"/>
    <property type="evidence" value="ECO:0007669"/>
    <property type="project" value="InterPro"/>
</dbReference>
<gene>
    <name evidence="2" type="ORF">GMOD_00009910</name>
</gene>
<evidence type="ECO:0000256" key="1">
    <source>
        <dbReference type="SAM" id="MobiDB-lite"/>
    </source>
</evidence>
<sequence length="558" mass="62258">MPPGQQRTRRAATNSQPDNSLPDTEDSKRVANRLAQRKFRRQRKDYIVHLENELALCRAGASEELDHRRLEVARLHEEKTALRELLEHVTYNLSRICGTDISIAAISTQRQHDAPVCPTTPSEKESHCDYNPSGSCHSAQGERPSEHGQEPFTDDTSREDLERAIDQEGASAAQFDISMPNAVLNADTSLQFMTDDALIQPSQLCSQASGPAQPSTNIIARAPIQDELSINLALIWNGVSGDSQQPDSVGADHHDQRQFEGGSFHQPSADRTNKDVQKLLMGRKSPMSDFNSFPLRAPGNLRNICRSSGCSGRHDKSDKTQLMSIMLRRRTDEVVDSCTRSGDLVSLQSIQAMEQTLVNGLVNTILSMQAMSMQLLGIESMSLSGGCAWVVWQIVKTFWVLPRLADCGVLATATELGFYSDVFHDTMPAWLRPTNIQKTFEHSIAIDFIPWAHLRESLIMHEDEIVVDDVLVSLLKRQIPTGAESDRLVKIKDDAPWDSIRRQFQTSHDRFLRDSFYSSVSMFKLGEVCEPDSAIPICTNLLVDSLMAHHDELLSIAT</sequence>
<evidence type="ECO:0000313" key="2">
    <source>
        <dbReference type="EMBL" id="RMZ72857.1"/>
    </source>
</evidence>
<dbReference type="Pfam" id="PF11905">
    <property type="entry name" value="DUF3425"/>
    <property type="match status" value="1"/>
</dbReference>
<feature type="compositionally biased region" description="Polar residues" evidence="1">
    <location>
        <begin position="11"/>
        <end position="22"/>
    </location>
</feature>
<feature type="region of interest" description="Disordered" evidence="1">
    <location>
        <begin position="113"/>
        <end position="156"/>
    </location>
</feature>
<evidence type="ECO:0000313" key="3">
    <source>
        <dbReference type="Proteomes" id="UP000265663"/>
    </source>
</evidence>
<reference evidence="2 3" key="1">
    <citation type="journal article" date="2014" name="PLoS ONE">
        <title>De novo Genome Assembly of the Fungal Plant Pathogen Pyrenophora semeniperda.</title>
        <authorList>
            <person name="Soliai M.M."/>
            <person name="Meyer S.E."/>
            <person name="Udall J.A."/>
            <person name="Elzinga D.E."/>
            <person name="Hermansen R.A."/>
            <person name="Bodily P.M."/>
            <person name="Hart A.A."/>
            <person name="Coleman C.E."/>
        </authorList>
    </citation>
    <scope>NUCLEOTIDE SEQUENCE [LARGE SCALE GENOMIC DNA]</scope>
    <source>
        <strain evidence="2 3">CCB06</strain>
        <tissue evidence="2">Mycelium</tissue>
    </source>
</reference>